<evidence type="ECO:0000313" key="5">
    <source>
        <dbReference type="Proteomes" id="UP000663877"/>
    </source>
</evidence>
<dbReference type="AlphaFoldDB" id="A0A814ZH25"/>
<protein>
    <submittedName>
        <fullName evidence="2">Uncharacterized protein</fullName>
    </submittedName>
</protein>
<dbReference type="Proteomes" id="UP000663877">
    <property type="component" value="Unassembled WGS sequence"/>
</dbReference>
<accession>A0A814ZH25</accession>
<evidence type="ECO:0000313" key="4">
    <source>
        <dbReference type="Proteomes" id="UP000663832"/>
    </source>
</evidence>
<dbReference type="PANTHER" id="PTHR46579">
    <property type="entry name" value="F5/8 TYPE C DOMAIN-CONTAINING PROTEIN-RELATED"/>
    <property type="match status" value="1"/>
</dbReference>
<proteinExistence type="predicted"/>
<evidence type="ECO:0000313" key="3">
    <source>
        <dbReference type="EMBL" id="CAF1528984.1"/>
    </source>
</evidence>
<reference evidence="2" key="1">
    <citation type="submission" date="2021-02" db="EMBL/GenBank/DDBJ databases">
        <authorList>
            <person name="Nowell W R."/>
        </authorList>
    </citation>
    <scope>NUCLEOTIDE SEQUENCE</scope>
</reference>
<organism evidence="2 5">
    <name type="scientific">Adineta steineri</name>
    <dbReference type="NCBI Taxonomy" id="433720"/>
    <lineage>
        <taxon>Eukaryota</taxon>
        <taxon>Metazoa</taxon>
        <taxon>Spiralia</taxon>
        <taxon>Gnathifera</taxon>
        <taxon>Rotifera</taxon>
        <taxon>Eurotatoria</taxon>
        <taxon>Bdelloidea</taxon>
        <taxon>Adinetida</taxon>
        <taxon>Adinetidae</taxon>
        <taxon>Adineta</taxon>
    </lineage>
</organism>
<dbReference type="EMBL" id="CAJNOM010000636">
    <property type="protein sequence ID" value="CAF1528984.1"/>
    <property type="molecule type" value="Genomic_DNA"/>
</dbReference>
<dbReference type="OrthoDB" id="3263820at2759"/>
<gene>
    <name evidence="2" type="ORF">BJG266_LOCUS29084</name>
    <name evidence="3" type="ORF">QVE165_LOCUS45360</name>
</gene>
<dbReference type="EMBL" id="CAJNOI010000321">
    <property type="protein sequence ID" value="CAF1241589.1"/>
    <property type="molecule type" value="Genomic_DNA"/>
</dbReference>
<feature type="compositionally biased region" description="Polar residues" evidence="1">
    <location>
        <begin position="1"/>
        <end position="12"/>
    </location>
</feature>
<dbReference type="Proteomes" id="UP000663832">
    <property type="component" value="Unassembled WGS sequence"/>
</dbReference>
<comment type="caution">
    <text evidence="2">The sequence shown here is derived from an EMBL/GenBank/DDBJ whole genome shotgun (WGS) entry which is preliminary data.</text>
</comment>
<feature type="region of interest" description="Disordered" evidence="1">
    <location>
        <begin position="1"/>
        <end position="22"/>
    </location>
</feature>
<evidence type="ECO:0000256" key="1">
    <source>
        <dbReference type="SAM" id="MobiDB-lite"/>
    </source>
</evidence>
<dbReference type="PANTHER" id="PTHR46579:SF1">
    <property type="entry name" value="F5_8 TYPE C DOMAIN-CONTAINING PROTEIN"/>
    <property type="match status" value="1"/>
</dbReference>
<evidence type="ECO:0000313" key="2">
    <source>
        <dbReference type="EMBL" id="CAF1241589.1"/>
    </source>
</evidence>
<name>A0A814ZH25_9BILA</name>
<sequence length="752" mass="85088">MANNDLGFSQVGTHEAVYPPPPTIDVLTDLDPDCRFDSDTSSSLEQEMRSPVENDSQLNTTVNMHESMSIFDNIIMPKEEPNKMIDPIHIATALVALKARHHLSNKCIEDILALLQLLKVKVPSSYKALCTLLRKRSSTHLMPTKTTICPHCQMLSSAMDKCTACDAPYAPILSSAIPLFYTYDITRQLEAVLATSEDLVIQISDASTKKIMRDITDGNVYKNLLEKESGPFITLTMNVDGVQPNKGSDQSLWPALFVVNEIKRKKRYSPENVIIGGMWPGPSKPSRAQMSLFFKNIVLELQNLEKGQLFQLYSAEQDDHFDFIKVFLIASCCDKPAQCLVHVNDYAGEDLGIRTDKDVGEDAGIDGNIGGDVGIGEAVDEDVCVGLDEDVGVSVPTRKGGSVVSFAIYENNRACERSNERHDILLQQLQQSAIKIAALNGPRGRRALMQVHKQIQKRFKGVCILRTLSYYDVGKSFLVDSLHNIYLGLCKRLLSLWLNHQNKDEDWSVWCRTNELSTLLVRFRFPSTTTRHPRSLHKFAKYKGRLLTRSCKSTRRHAIEIMNNLIYLRDAHFELKNNSMCMNLRELISSWLHIRCSSSTSLTNPVRTLHSIKITDKFLSSIFRGAIVYYSTAFIGQVRLTTTHYAKNKVTDDSSIIFKIGSKEIFGRIHRIFTVNDAEPIFYINVLSNTTDFKCKTITDTYKYSHIRTGSFDDQTSGVFISANDFVEKCVFYERKNKICTFYRYPNLEECS</sequence>
<keyword evidence="4" id="KW-1185">Reference proteome</keyword>